<reference evidence="3" key="1">
    <citation type="submission" date="2021-01" db="EMBL/GenBank/DDBJ databases">
        <title>Whole genome shotgun sequence of Planobispora rosea NBRC 15558.</title>
        <authorList>
            <person name="Komaki H."/>
            <person name="Tamura T."/>
        </authorList>
    </citation>
    <scope>NUCLEOTIDE SEQUENCE</scope>
    <source>
        <strain evidence="3">NBRC 15558</strain>
    </source>
</reference>
<feature type="domain" description="HTH cro/C1-type" evidence="2">
    <location>
        <begin position="42"/>
        <end position="96"/>
    </location>
</feature>
<dbReference type="EMBL" id="BOOI01000070">
    <property type="protein sequence ID" value="GIH87976.1"/>
    <property type="molecule type" value="Genomic_DNA"/>
</dbReference>
<comment type="caution">
    <text evidence="3">The sequence shown here is derived from an EMBL/GenBank/DDBJ whole genome shotgun (WGS) entry which is preliminary data.</text>
</comment>
<organism evidence="3 4">
    <name type="scientific">Planobispora rosea</name>
    <dbReference type="NCBI Taxonomy" id="35762"/>
    <lineage>
        <taxon>Bacteria</taxon>
        <taxon>Bacillati</taxon>
        <taxon>Actinomycetota</taxon>
        <taxon>Actinomycetes</taxon>
        <taxon>Streptosporangiales</taxon>
        <taxon>Streptosporangiaceae</taxon>
        <taxon>Planobispora</taxon>
    </lineage>
</organism>
<proteinExistence type="predicted"/>
<dbReference type="AlphaFoldDB" id="A0A8J3WHL7"/>
<dbReference type="SUPFAM" id="SSF47413">
    <property type="entry name" value="lambda repressor-like DNA-binding domains"/>
    <property type="match status" value="1"/>
</dbReference>
<dbReference type="CDD" id="cd00093">
    <property type="entry name" value="HTH_XRE"/>
    <property type="match status" value="1"/>
</dbReference>
<dbReference type="Gene3D" id="1.10.260.40">
    <property type="entry name" value="lambda repressor-like DNA-binding domains"/>
    <property type="match status" value="1"/>
</dbReference>
<dbReference type="PROSITE" id="PS50943">
    <property type="entry name" value="HTH_CROC1"/>
    <property type="match status" value="1"/>
</dbReference>
<dbReference type="GO" id="GO:0005829">
    <property type="term" value="C:cytosol"/>
    <property type="evidence" value="ECO:0007669"/>
    <property type="project" value="TreeGrafter"/>
</dbReference>
<keyword evidence="4" id="KW-1185">Reference proteome</keyword>
<name>A0A8J3WHL7_PLARO</name>
<dbReference type="InterPro" id="IPR001387">
    <property type="entry name" value="Cro/C1-type_HTH"/>
</dbReference>
<evidence type="ECO:0000259" key="2">
    <source>
        <dbReference type="PROSITE" id="PS50943"/>
    </source>
</evidence>
<dbReference type="InterPro" id="IPR050807">
    <property type="entry name" value="TransReg_Diox_bact_type"/>
</dbReference>
<dbReference type="PANTHER" id="PTHR46797:SF1">
    <property type="entry name" value="METHYLPHOSPHONATE SYNTHASE"/>
    <property type="match status" value="1"/>
</dbReference>
<dbReference type="InterPro" id="IPR010982">
    <property type="entry name" value="Lambda_DNA-bd_dom_sf"/>
</dbReference>
<sequence>MVKLLIVHTRWEMRYRAVVPRSPIDPHADAVVLRRQAFGRRLRALREEAKLTQAAVAAAAGLDRSFYVGVEAGKRNISLDNVFAIADALGVPVEALFAGLPQALDPAAQ</sequence>
<evidence type="ECO:0000313" key="3">
    <source>
        <dbReference type="EMBL" id="GIH87976.1"/>
    </source>
</evidence>
<dbReference type="SMART" id="SM00530">
    <property type="entry name" value="HTH_XRE"/>
    <property type="match status" value="1"/>
</dbReference>
<evidence type="ECO:0000256" key="1">
    <source>
        <dbReference type="ARBA" id="ARBA00023125"/>
    </source>
</evidence>
<dbReference type="GO" id="GO:0003700">
    <property type="term" value="F:DNA-binding transcription factor activity"/>
    <property type="evidence" value="ECO:0007669"/>
    <property type="project" value="TreeGrafter"/>
</dbReference>
<gene>
    <name evidence="3" type="ORF">Pro02_63840</name>
</gene>
<protein>
    <recommendedName>
        <fullName evidence="2">HTH cro/C1-type domain-containing protein</fullName>
    </recommendedName>
</protein>
<dbReference type="PANTHER" id="PTHR46797">
    <property type="entry name" value="HTH-TYPE TRANSCRIPTIONAL REGULATOR"/>
    <property type="match status" value="1"/>
</dbReference>
<dbReference type="GO" id="GO:0003677">
    <property type="term" value="F:DNA binding"/>
    <property type="evidence" value="ECO:0007669"/>
    <property type="project" value="UniProtKB-KW"/>
</dbReference>
<dbReference type="Proteomes" id="UP000655044">
    <property type="component" value="Unassembled WGS sequence"/>
</dbReference>
<evidence type="ECO:0000313" key="4">
    <source>
        <dbReference type="Proteomes" id="UP000655044"/>
    </source>
</evidence>
<dbReference type="Pfam" id="PF01381">
    <property type="entry name" value="HTH_3"/>
    <property type="match status" value="1"/>
</dbReference>
<keyword evidence="1" id="KW-0238">DNA-binding</keyword>
<accession>A0A8J3WHL7</accession>